<evidence type="ECO:0000313" key="1">
    <source>
        <dbReference type="EMBL" id="WCT13760.1"/>
    </source>
</evidence>
<dbReference type="RefSeq" id="WP_273632067.1">
    <property type="nucleotide sequence ID" value="NZ_CP117167.1"/>
</dbReference>
<dbReference type="SUPFAM" id="SSF54427">
    <property type="entry name" value="NTF2-like"/>
    <property type="match status" value="1"/>
</dbReference>
<evidence type="ECO:0000313" key="2">
    <source>
        <dbReference type="Proteomes" id="UP001216139"/>
    </source>
</evidence>
<organism evidence="1 2">
    <name type="scientific">Mucilaginibacter jinjuensis</name>
    <dbReference type="NCBI Taxonomy" id="1176721"/>
    <lineage>
        <taxon>Bacteria</taxon>
        <taxon>Pseudomonadati</taxon>
        <taxon>Bacteroidota</taxon>
        <taxon>Sphingobacteriia</taxon>
        <taxon>Sphingobacteriales</taxon>
        <taxon>Sphingobacteriaceae</taxon>
        <taxon>Mucilaginibacter</taxon>
    </lineage>
</organism>
<evidence type="ECO:0008006" key="3">
    <source>
        <dbReference type="Google" id="ProtNLM"/>
    </source>
</evidence>
<gene>
    <name evidence="1" type="ORF">PQO05_07410</name>
</gene>
<dbReference type="InterPro" id="IPR032710">
    <property type="entry name" value="NTF2-like_dom_sf"/>
</dbReference>
<reference evidence="1 2" key="1">
    <citation type="submission" date="2023-02" db="EMBL/GenBank/DDBJ databases">
        <title>Genome sequence of Mucilaginibacter jinjuensis strain KACC 16571.</title>
        <authorList>
            <person name="Kim S."/>
            <person name="Heo J."/>
            <person name="Kwon S.-W."/>
        </authorList>
    </citation>
    <scope>NUCLEOTIDE SEQUENCE [LARGE SCALE GENOMIC DNA]</scope>
    <source>
        <strain evidence="1 2">KACC 16571</strain>
    </source>
</reference>
<dbReference type="EMBL" id="CP117167">
    <property type="protein sequence ID" value="WCT13760.1"/>
    <property type="molecule type" value="Genomic_DNA"/>
</dbReference>
<dbReference type="Proteomes" id="UP001216139">
    <property type="component" value="Chromosome"/>
</dbReference>
<name>A0ABY7TB67_9SPHI</name>
<sequence>MKNIITFLAMMAISVSVFSQSKNYERDETAVAAKFKELITIENQGDSLAVRKMVWQGPDLLFIATGKADVNGYVGLGTNDAMKHFELLYGAHINISPDWNQQKISFLSKDVARIFVPVALSFPNRPTSTPFYLVTDWIRQGKEWKLASHIGFPVPPKIN</sequence>
<keyword evidence="2" id="KW-1185">Reference proteome</keyword>
<proteinExistence type="predicted"/>
<protein>
    <recommendedName>
        <fullName evidence="3">SnoaL-like protein</fullName>
    </recommendedName>
</protein>
<accession>A0ABY7TB67</accession>